<protein>
    <submittedName>
        <fullName evidence="1">Uncharacterized protein</fullName>
    </submittedName>
</protein>
<organism evidence="1">
    <name type="scientific">marine sediment metagenome</name>
    <dbReference type="NCBI Taxonomy" id="412755"/>
    <lineage>
        <taxon>unclassified sequences</taxon>
        <taxon>metagenomes</taxon>
        <taxon>ecological metagenomes</taxon>
    </lineage>
</organism>
<comment type="caution">
    <text evidence="1">The sequence shown here is derived from an EMBL/GenBank/DDBJ whole genome shotgun (WGS) entry which is preliminary data.</text>
</comment>
<dbReference type="EMBL" id="BARS01027194">
    <property type="protein sequence ID" value="GAG09163.1"/>
    <property type="molecule type" value="Genomic_DNA"/>
</dbReference>
<sequence length="75" mass="7854">MAEKITRVRLAVNLDGAENPEAVFRLVYRVEDDANPGARTRGGELSIDLATLQSEATPAAMLASIVTAAKADAGL</sequence>
<evidence type="ECO:0000313" key="1">
    <source>
        <dbReference type="EMBL" id="GAG09163.1"/>
    </source>
</evidence>
<reference evidence="1" key="1">
    <citation type="journal article" date="2014" name="Front. Microbiol.">
        <title>High frequency of phylogenetically diverse reductive dehalogenase-homologous genes in deep subseafloor sedimentary metagenomes.</title>
        <authorList>
            <person name="Kawai M."/>
            <person name="Futagami T."/>
            <person name="Toyoda A."/>
            <person name="Takaki Y."/>
            <person name="Nishi S."/>
            <person name="Hori S."/>
            <person name="Arai W."/>
            <person name="Tsubouchi T."/>
            <person name="Morono Y."/>
            <person name="Uchiyama I."/>
            <person name="Ito T."/>
            <person name="Fujiyama A."/>
            <person name="Inagaki F."/>
            <person name="Takami H."/>
        </authorList>
    </citation>
    <scope>NUCLEOTIDE SEQUENCE</scope>
    <source>
        <strain evidence="1">Expedition CK06-06</strain>
    </source>
</reference>
<proteinExistence type="predicted"/>
<dbReference type="AlphaFoldDB" id="X0V9K3"/>
<accession>X0V9K3</accession>
<gene>
    <name evidence="1" type="ORF">S01H1_42740</name>
</gene>
<name>X0V9K3_9ZZZZ</name>